<comment type="caution">
    <text evidence="2">The sequence shown here is derived from an EMBL/GenBank/DDBJ whole genome shotgun (WGS) entry which is preliminary data.</text>
</comment>
<proteinExistence type="predicted"/>
<feature type="compositionally biased region" description="Basic and acidic residues" evidence="1">
    <location>
        <begin position="1"/>
        <end position="17"/>
    </location>
</feature>
<reference evidence="2" key="1">
    <citation type="submission" date="2021-06" db="EMBL/GenBank/DDBJ databases">
        <authorList>
            <person name="Kallberg Y."/>
            <person name="Tangrot J."/>
            <person name="Rosling A."/>
        </authorList>
    </citation>
    <scope>NUCLEOTIDE SEQUENCE</scope>
    <source>
        <strain evidence="2">FL966</strain>
    </source>
</reference>
<feature type="region of interest" description="Disordered" evidence="1">
    <location>
        <begin position="1"/>
        <end position="23"/>
    </location>
</feature>
<dbReference type="Proteomes" id="UP000789759">
    <property type="component" value="Unassembled WGS sequence"/>
</dbReference>
<protein>
    <submittedName>
        <fullName evidence="2">20278_t:CDS:1</fullName>
    </submittedName>
</protein>
<dbReference type="EMBL" id="CAJVQA010000057">
    <property type="protein sequence ID" value="CAG8452927.1"/>
    <property type="molecule type" value="Genomic_DNA"/>
</dbReference>
<sequence length="57" mass="6735">MHDTLHDSKAHYSKESNTDTEQVEIDNELIESDESFESNNNKIEIIEKGITYYFLLR</sequence>
<gene>
    <name evidence="2" type="ORF">CPELLU_LOCUS239</name>
</gene>
<keyword evidence="3" id="KW-1185">Reference proteome</keyword>
<evidence type="ECO:0000313" key="2">
    <source>
        <dbReference type="EMBL" id="CAG8452927.1"/>
    </source>
</evidence>
<name>A0A9N8VES6_9GLOM</name>
<dbReference type="AlphaFoldDB" id="A0A9N8VES6"/>
<organism evidence="2 3">
    <name type="scientific">Cetraspora pellucida</name>
    <dbReference type="NCBI Taxonomy" id="1433469"/>
    <lineage>
        <taxon>Eukaryota</taxon>
        <taxon>Fungi</taxon>
        <taxon>Fungi incertae sedis</taxon>
        <taxon>Mucoromycota</taxon>
        <taxon>Glomeromycotina</taxon>
        <taxon>Glomeromycetes</taxon>
        <taxon>Diversisporales</taxon>
        <taxon>Gigasporaceae</taxon>
        <taxon>Cetraspora</taxon>
    </lineage>
</organism>
<accession>A0A9N8VES6</accession>
<evidence type="ECO:0000256" key="1">
    <source>
        <dbReference type="SAM" id="MobiDB-lite"/>
    </source>
</evidence>
<evidence type="ECO:0000313" key="3">
    <source>
        <dbReference type="Proteomes" id="UP000789759"/>
    </source>
</evidence>